<feature type="transmembrane region" description="Helical" evidence="8">
    <location>
        <begin position="7"/>
        <end position="24"/>
    </location>
</feature>
<dbReference type="Gene3D" id="3.30.420.270">
    <property type="match status" value="1"/>
</dbReference>
<proteinExistence type="inferred from homology"/>
<keyword evidence="5 8" id="KW-1133">Transmembrane helix</keyword>
<dbReference type="EMBL" id="JBHUOS010000009">
    <property type="protein sequence ID" value="MFD2916413.1"/>
    <property type="molecule type" value="Genomic_DNA"/>
</dbReference>
<keyword evidence="3" id="KW-1003">Cell membrane</keyword>
<gene>
    <name evidence="9" type="ORF">ACFS29_12235</name>
</gene>
<dbReference type="Proteomes" id="UP001597548">
    <property type="component" value="Unassembled WGS sequence"/>
</dbReference>
<dbReference type="InterPro" id="IPR003400">
    <property type="entry name" value="ExbD"/>
</dbReference>
<dbReference type="RefSeq" id="WP_194508404.1">
    <property type="nucleotide sequence ID" value="NZ_JADILU010000004.1"/>
</dbReference>
<evidence type="ECO:0000313" key="9">
    <source>
        <dbReference type="EMBL" id="MFD2916413.1"/>
    </source>
</evidence>
<keyword evidence="7" id="KW-0653">Protein transport</keyword>
<evidence type="ECO:0000256" key="5">
    <source>
        <dbReference type="ARBA" id="ARBA00022989"/>
    </source>
</evidence>
<evidence type="ECO:0000256" key="2">
    <source>
        <dbReference type="ARBA" id="ARBA00005811"/>
    </source>
</evidence>
<evidence type="ECO:0000313" key="10">
    <source>
        <dbReference type="Proteomes" id="UP001597548"/>
    </source>
</evidence>
<comment type="caution">
    <text evidence="9">The sequence shown here is derived from an EMBL/GenBank/DDBJ whole genome shotgun (WGS) entry which is preliminary data.</text>
</comment>
<evidence type="ECO:0000256" key="1">
    <source>
        <dbReference type="ARBA" id="ARBA00004162"/>
    </source>
</evidence>
<keyword evidence="4 7" id="KW-0812">Transmembrane</keyword>
<comment type="subcellular location">
    <subcellularLocation>
        <location evidence="1">Cell membrane</location>
        <topology evidence="1">Single-pass membrane protein</topology>
    </subcellularLocation>
    <subcellularLocation>
        <location evidence="7">Cell membrane</location>
        <topology evidence="7">Single-pass type II membrane protein</topology>
    </subcellularLocation>
</comment>
<evidence type="ECO:0000256" key="8">
    <source>
        <dbReference type="SAM" id="Phobius"/>
    </source>
</evidence>
<organism evidence="9 10">
    <name type="scientific">Psychroserpens luteus</name>
    <dbReference type="NCBI Taxonomy" id="1434066"/>
    <lineage>
        <taxon>Bacteria</taxon>
        <taxon>Pseudomonadati</taxon>
        <taxon>Bacteroidota</taxon>
        <taxon>Flavobacteriia</taxon>
        <taxon>Flavobacteriales</taxon>
        <taxon>Flavobacteriaceae</taxon>
        <taxon>Psychroserpens</taxon>
    </lineage>
</organism>
<comment type="similarity">
    <text evidence="2 7">Belongs to the ExbD/TolR family.</text>
</comment>
<keyword evidence="10" id="KW-1185">Reference proteome</keyword>
<evidence type="ECO:0000256" key="4">
    <source>
        <dbReference type="ARBA" id="ARBA00022692"/>
    </source>
</evidence>
<evidence type="ECO:0000256" key="7">
    <source>
        <dbReference type="RuleBase" id="RU003879"/>
    </source>
</evidence>
<keyword evidence="6 8" id="KW-0472">Membrane</keyword>
<reference evidence="10" key="1">
    <citation type="journal article" date="2019" name="Int. J. Syst. Evol. Microbiol.">
        <title>The Global Catalogue of Microorganisms (GCM) 10K type strain sequencing project: providing services to taxonomists for standard genome sequencing and annotation.</title>
        <authorList>
            <consortium name="The Broad Institute Genomics Platform"/>
            <consortium name="The Broad Institute Genome Sequencing Center for Infectious Disease"/>
            <person name="Wu L."/>
            <person name="Ma J."/>
        </authorList>
    </citation>
    <scope>NUCLEOTIDE SEQUENCE [LARGE SCALE GENOMIC DNA]</scope>
    <source>
        <strain evidence="10">KCTC 32514</strain>
    </source>
</reference>
<protein>
    <submittedName>
        <fullName evidence="9">ExbD/TolR family protein</fullName>
    </submittedName>
</protein>
<keyword evidence="7" id="KW-0813">Transport</keyword>
<accession>A0ABW5ZWJ1</accession>
<dbReference type="Pfam" id="PF02472">
    <property type="entry name" value="ExbD"/>
    <property type="match status" value="1"/>
</dbReference>
<evidence type="ECO:0000256" key="3">
    <source>
        <dbReference type="ARBA" id="ARBA00022475"/>
    </source>
</evidence>
<name>A0ABW5ZWJ1_9FLAO</name>
<sequence>MKRNLKLFIYIGIGIVLLVTLFYFQSLTNKIEKNNSIDLLVPLITANDSIENNNSVVVKINKDLIVFINDIEYDIKDTEEVLLEKAVNDDLTIVLRAEKSVPIENIVNFMDMANKNSFKVILAVKPSN</sequence>
<evidence type="ECO:0000256" key="6">
    <source>
        <dbReference type="ARBA" id="ARBA00023136"/>
    </source>
</evidence>